<keyword evidence="6 9" id="KW-0720">Serine protease</keyword>
<dbReference type="SUPFAM" id="SSF50494">
    <property type="entry name" value="Trypsin-like serine proteases"/>
    <property type="match status" value="1"/>
</dbReference>
<keyword evidence="5 9" id="KW-0378">Hydrolase</keyword>
<keyword evidence="12" id="KW-1185">Reference proteome</keyword>
<evidence type="ECO:0000256" key="3">
    <source>
        <dbReference type="ARBA" id="ARBA00022670"/>
    </source>
</evidence>
<evidence type="ECO:0000256" key="5">
    <source>
        <dbReference type="ARBA" id="ARBA00022801"/>
    </source>
</evidence>
<dbReference type="Pfam" id="PF00089">
    <property type="entry name" value="Trypsin"/>
    <property type="match status" value="1"/>
</dbReference>
<protein>
    <submittedName>
        <fullName evidence="11">(Mediterranean fruit fly) hypothetical protein</fullName>
    </submittedName>
</protein>
<dbReference type="InterPro" id="IPR043504">
    <property type="entry name" value="Peptidase_S1_PA_chymotrypsin"/>
</dbReference>
<dbReference type="PROSITE" id="PS00134">
    <property type="entry name" value="TRYPSIN_HIS"/>
    <property type="match status" value="1"/>
</dbReference>
<evidence type="ECO:0000256" key="6">
    <source>
        <dbReference type="ARBA" id="ARBA00022825"/>
    </source>
</evidence>
<evidence type="ECO:0000256" key="7">
    <source>
        <dbReference type="ARBA" id="ARBA00023145"/>
    </source>
</evidence>
<dbReference type="Gene3D" id="2.40.10.10">
    <property type="entry name" value="Trypsin-like serine proteases"/>
    <property type="match status" value="1"/>
</dbReference>
<dbReference type="InterPro" id="IPR051333">
    <property type="entry name" value="CLIP_Serine_Protease"/>
</dbReference>
<keyword evidence="3 9" id="KW-0645">Protease</keyword>
<evidence type="ECO:0000259" key="10">
    <source>
        <dbReference type="PROSITE" id="PS50240"/>
    </source>
</evidence>
<dbReference type="PANTHER" id="PTHR24260:SF143">
    <property type="entry name" value="SERINE PROTEASE GD-LIKE PROTEIN"/>
    <property type="match status" value="1"/>
</dbReference>
<reference evidence="11" key="1">
    <citation type="submission" date="2020-11" db="EMBL/GenBank/DDBJ databases">
        <authorList>
            <person name="Whitehead M."/>
        </authorList>
    </citation>
    <scope>NUCLEOTIDE SEQUENCE</scope>
    <source>
        <strain evidence="11">EGII</strain>
    </source>
</reference>
<keyword evidence="2" id="KW-0964">Secreted</keyword>
<evidence type="ECO:0000256" key="9">
    <source>
        <dbReference type="RuleBase" id="RU363034"/>
    </source>
</evidence>
<comment type="subcellular location">
    <subcellularLocation>
        <location evidence="1">Secreted</location>
    </subcellularLocation>
</comment>
<dbReference type="GO" id="GO:0004252">
    <property type="term" value="F:serine-type endopeptidase activity"/>
    <property type="evidence" value="ECO:0007669"/>
    <property type="project" value="InterPro"/>
</dbReference>
<sequence length="514" mass="57008">MYTYAANLHTVIFIGSSIWTLLSYVVTAQQPLPPIACPQYFQYVSDGLTYYGLITLPQVAVGTAEVRAHFSQRGLPTSSYYGRITPHPDEITVVRNVLNRQPATFRVDFATPNNPPKLTYLSLDGNELCTGSDCEYKKSSTKTWSKLSYQLYTFYTGGNSLAGPNVPTSLQPVELGPRPNYHTTTTQYQTNQPLQPTHNHRPPYTQTISNPSPNVPLTTPSTKFDTPTAELAQTTPKPTFNINTKTNVDTSSVNLEGICGREGSVIRGFVYGGIEVLRGQFPWLTAIYRKDTDALNFICGGSLISRRTVISAAHCFKRLQSTQIVLFLGRHDLDSYSEEGVVARDVNKMIIHPDYANDKPNADIALLEIEALETFSEYIKPICLWSEVVENSLIVGKTATVVGWGYEGEKNKDISPLPKMVDVNIVSKDDCLRSSAAFQPLITDYTICAGNRDGTGPCMGDSGGALMMQRNGRWVLRGIVSVGQSSRQRCNLYEYVVYCDAAKYMSWVMQNLLE</sequence>
<dbReference type="PROSITE" id="PS00135">
    <property type="entry name" value="TRYPSIN_SER"/>
    <property type="match status" value="1"/>
</dbReference>
<evidence type="ECO:0000313" key="12">
    <source>
        <dbReference type="Proteomes" id="UP000606786"/>
    </source>
</evidence>
<dbReference type="PANTHER" id="PTHR24260">
    <property type="match status" value="1"/>
</dbReference>
<evidence type="ECO:0000256" key="2">
    <source>
        <dbReference type="ARBA" id="ARBA00022525"/>
    </source>
</evidence>
<dbReference type="InterPro" id="IPR009003">
    <property type="entry name" value="Peptidase_S1_PA"/>
</dbReference>
<proteinExistence type="predicted"/>
<name>A0A811U4B6_CERCA</name>
<dbReference type="FunFam" id="2.40.10.10:FF:000146">
    <property type="entry name" value="Serine protease 53"/>
    <property type="match status" value="1"/>
</dbReference>
<dbReference type="GO" id="GO:0005576">
    <property type="term" value="C:extracellular region"/>
    <property type="evidence" value="ECO:0007669"/>
    <property type="project" value="UniProtKB-SubCell"/>
</dbReference>
<dbReference type="Proteomes" id="UP000606786">
    <property type="component" value="Unassembled WGS sequence"/>
</dbReference>
<accession>A0A811U4B6</accession>
<dbReference type="InterPro" id="IPR033116">
    <property type="entry name" value="TRYPSIN_SER"/>
</dbReference>
<keyword evidence="8" id="KW-1015">Disulfide bond</keyword>
<keyword evidence="4" id="KW-0732">Signal</keyword>
<dbReference type="InterPro" id="IPR001314">
    <property type="entry name" value="Peptidase_S1A"/>
</dbReference>
<dbReference type="InterPro" id="IPR001254">
    <property type="entry name" value="Trypsin_dom"/>
</dbReference>
<dbReference type="CDD" id="cd00190">
    <property type="entry name" value="Tryp_SPc"/>
    <property type="match status" value="1"/>
</dbReference>
<dbReference type="OrthoDB" id="6147874at2759"/>
<dbReference type="InterPro" id="IPR031986">
    <property type="entry name" value="GD_N"/>
</dbReference>
<organism evidence="11 12">
    <name type="scientific">Ceratitis capitata</name>
    <name type="common">Mediterranean fruit fly</name>
    <name type="synonym">Tephritis capitata</name>
    <dbReference type="NCBI Taxonomy" id="7213"/>
    <lineage>
        <taxon>Eukaryota</taxon>
        <taxon>Metazoa</taxon>
        <taxon>Ecdysozoa</taxon>
        <taxon>Arthropoda</taxon>
        <taxon>Hexapoda</taxon>
        <taxon>Insecta</taxon>
        <taxon>Pterygota</taxon>
        <taxon>Neoptera</taxon>
        <taxon>Endopterygota</taxon>
        <taxon>Diptera</taxon>
        <taxon>Brachycera</taxon>
        <taxon>Muscomorpha</taxon>
        <taxon>Tephritoidea</taxon>
        <taxon>Tephritidae</taxon>
        <taxon>Ceratitis</taxon>
        <taxon>Ceratitis</taxon>
    </lineage>
</organism>
<evidence type="ECO:0000256" key="4">
    <source>
        <dbReference type="ARBA" id="ARBA00022729"/>
    </source>
</evidence>
<dbReference type="Pfam" id="PF16030">
    <property type="entry name" value="GD_N"/>
    <property type="match status" value="1"/>
</dbReference>
<evidence type="ECO:0000256" key="8">
    <source>
        <dbReference type="ARBA" id="ARBA00023157"/>
    </source>
</evidence>
<feature type="domain" description="Peptidase S1" evidence="10">
    <location>
        <begin position="270"/>
        <end position="513"/>
    </location>
</feature>
<dbReference type="EMBL" id="CAJHJT010000001">
    <property type="protein sequence ID" value="CAD6993188.1"/>
    <property type="molecule type" value="Genomic_DNA"/>
</dbReference>
<dbReference type="GO" id="GO:0006508">
    <property type="term" value="P:proteolysis"/>
    <property type="evidence" value="ECO:0007669"/>
    <property type="project" value="UniProtKB-KW"/>
</dbReference>
<gene>
    <name evidence="11" type="ORF">CCAP1982_LOCUS2010</name>
</gene>
<evidence type="ECO:0000256" key="1">
    <source>
        <dbReference type="ARBA" id="ARBA00004613"/>
    </source>
</evidence>
<dbReference type="PROSITE" id="PS50240">
    <property type="entry name" value="TRYPSIN_DOM"/>
    <property type="match status" value="1"/>
</dbReference>
<dbReference type="PRINTS" id="PR00722">
    <property type="entry name" value="CHYMOTRYPSIN"/>
</dbReference>
<keyword evidence="7" id="KW-0865">Zymogen</keyword>
<dbReference type="InterPro" id="IPR018114">
    <property type="entry name" value="TRYPSIN_HIS"/>
</dbReference>
<evidence type="ECO:0000313" key="11">
    <source>
        <dbReference type="EMBL" id="CAD6993188.1"/>
    </source>
</evidence>
<comment type="caution">
    <text evidence="11">The sequence shown here is derived from an EMBL/GenBank/DDBJ whole genome shotgun (WGS) entry which is preliminary data.</text>
</comment>
<dbReference type="AlphaFoldDB" id="A0A811U4B6"/>
<dbReference type="SMART" id="SM00020">
    <property type="entry name" value="Tryp_SPc"/>
    <property type="match status" value="1"/>
</dbReference>